<dbReference type="GO" id="GO:0005657">
    <property type="term" value="C:replication fork"/>
    <property type="evidence" value="ECO:0007669"/>
    <property type="project" value="TreeGrafter"/>
</dbReference>
<dbReference type="EMBL" id="KN846959">
    <property type="protein sequence ID" value="KIW66316.1"/>
    <property type="molecule type" value="Genomic_DNA"/>
</dbReference>
<reference evidence="8 9" key="1">
    <citation type="submission" date="2015-01" db="EMBL/GenBank/DDBJ databases">
        <title>The Genome Sequence of Capronia semiimmersa CBS27337.</title>
        <authorList>
            <consortium name="The Broad Institute Genomics Platform"/>
            <person name="Cuomo C."/>
            <person name="de Hoog S."/>
            <person name="Gorbushina A."/>
            <person name="Stielow B."/>
            <person name="Teixiera M."/>
            <person name="Abouelleil A."/>
            <person name="Chapman S.B."/>
            <person name="Priest M."/>
            <person name="Young S.K."/>
            <person name="Wortman J."/>
            <person name="Nusbaum C."/>
            <person name="Birren B."/>
        </authorList>
    </citation>
    <scope>NUCLEOTIDE SEQUENCE [LARGE SCALE GENOMIC DNA]</scope>
    <source>
        <strain evidence="8 9">CBS 27337</strain>
    </source>
</reference>
<dbReference type="PANTHER" id="PTHR46239">
    <property type="entry name" value="DNA REPAIR PROTEIN RAD51 HOMOLOG 3 RAD51C"/>
    <property type="match status" value="1"/>
</dbReference>
<comment type="subcellular location">
    <subcellularLocation>
        <location evidence="1">Nucleus</location>
    </subcellularLocation>
</comment>
<dbReference type="InterPro" id="IPR027417">
    <property type="entry name" value="P-loop_NTPase"/>
</dbReference>
<organism evidence="8 9">
    <name type="scientific">Phialophora macrospora</name>
    <dbReference type="NCBI Taxonomy" id="1851006"/>
    <lineage>
        <taxon>Eukaryota</taxon>
        <taxon>Fungi</taxon>
        <taxon>Dikarya</taxon>
        <taxon>Ascomycota</taxon>
        <taxon>Pezizomycotina</taxon>
        <taxon>Eurotiomycetes</taxon>
        <taxon>Chaetothyriomycetidae</taxon>
        <taxon>Chaetothyriales</taxon>
        <taxon>Herpotrichiellaceae</taxon>
        <taxon>Phialophora</taxon>
    </lineage>
</organism>
<feature type="compositionally biased region" description="Basic and acidic residues" evidence="7">
    <location>
        <begin position="412"/>
        <end position="423"/>
    </location>
</feature>
<evidence type="ECO:0000313" key="8">
    <source>
        <dbReference type="EMBL" id="KIW66316.1"/>
    </source>
</evidence>
<feature type="compositionally biased region" description="Acidic residues" evidence="7">
    <location>
        <begin position="453"/>
        <end position="462"/>
    </location>
</feature>
<accession>A0A0D2CM61</accession>
<evidence type="ECO:0000256" key="3">
    <source>
        <dbReference type="ARBA" id="ARBA00022763"/>
    </source>
</evidence>
<keyword evidence="9" id="KW-1185">Reference proteome</keyword>
<evidence type="ECO:0008006" key="10">
    <source>
        <dbReference type="Google" id="ProtNLM"/>
    </source>
</evidence>
<evidence type="ECO:0000256" key="1">
    <source>
        <dbReference type="ARBA" id="ARBA00004123"/>
    </source>
</evidence>
<dbReference type="PANTHER" id="PTHR46239:SF1">
    <property type="entry name" value="DNA REPAIR PROTEIN RAD51 HOMOLOG 3"/>
    <property type="match status" value="1"/>
</dbReference>
<evidence type="ECO:0000313" key="9">
    <source>
        <dbReference type="Proteomes" id="UP000054266"/>
    </source>
</evidence>
<gene>
    <name evidence="8" type="ORF">PV04_05653</name>
</gene>
<dbReference type="GO" id="GO:0007131">
    <property type="term" value="P:reciprocal meiotic recombination"/>
    <property type="evidence" value="ECO:0007669"/>
    <property type="project" value="TreeGrafter"/>
</dbReference>
<feature type="compositionally biased region" description="Acidic residues" evidence="7">
    <location>
        <begin position="387"/>
        <end position="404"/>
    </location>
</feature>
<feature type="region of interest" description="Disordered" evidence="7">
    <location>
        <begin position="439"/>
        <end position="462"/>
    </location>
</feature>
<protein>
    <recommendedName>
        <fullName evidence="10">RecA family profile 1 domain-containing protein</fullName>
    </recommendedName>
</protein>
<evidence type="ECO:0000256" key="6">
    <source>
        <dbReference type="ARBA" id="ARBA00023242"/>
    </source>
</evidence>
<dbReference type="GO" id="GO:0033063">
    <property type="term" value="C:Rad51B-Rad51C-Rad51D-XRCC2 complex"/>
    <property type="evidence" value="ECO:0007669"/>
    <property type="project" value="TreeGrafter"/>
</dbReference>
<dbReference type="GO" id="GO:0005524">
    <property type="term" value="F:ATP binding"/>
    <property type="evidence" value="ECO:0007669"/>
    <property type="project" value="UniProtKB-KW"/>
</dbReference>
<dbReference type="Proteomes" id="UP000054266">
    <property type="component" value="Unassembled WGS sequence"/>
</dbReference>
<dbReference type="GO" id="GO:0000707">
    <property type="term" value="P:meiotic DNA recombinase assembly"/>
    <property type="evidence" value="ECO:0007669"/>
    <property type="project" value="TreeGrafter"/>
</dbReference>
<keyword evidence="5" id="KW-0234">DNA repair</keyword>
<keyword evidence="4" id="KW-0067">ATP-binding</keyword>
<evidence type="ECO:0000256" key="2">
    <source>
        <dbReference type="ARBA" id="ARBA00022741"/>
    </source>
</evidence>
<dbReference type="STRING" id="5601.A0A0D2CM61"/>
<dbReference type="GO" id="GO:0033065">
    <property type="term" value="C:Rad51C-XRCC3 complex"/>
    <property type="evidence" value="ECO:0007669"/>
    <property type="project" value="TreeGrafter"/>
</dbReference>
<dbReference type="AlphaFoldDB" id="A0A0D2CM61"/>
<feature type="region of interest" description="Disordered" evidence="7">
    <location>
        <begin position="365"/>
        <end position="423"/>
    </location>
</feature>
<proteinExistence type="predicted"/>
<feature type="compositionally biased region" description="Low complexity" evidence="7">
    <location>
        <begin position="365"/>
        <end position="374"/>
    </location>
</feature>
<dbReference type="Gene3D" id="3.40.50.300">
    <property type="entry name" value="P-loop containing nucleotide triphosphate hydrolases"/>
    <property type="match status" value="1"/>
</dbReference>
<dbReference type="HOGENOM" id="CLU_043547_2_0_1"/>
<name>A0A0D2CM61_9EURO</name>
<sequence length="462" mass="50284">MEDREPDIHNFSPPPSQHRLPTVTGIEALQNATANSRGIPSGLSALDAILVNNSNSKLSIATPGIQRGYVTEVFGPPGVGKTAFGLQASVNAVHSTEEDSHVLWVNTGSPLIEARLDGLMKSHAISSNSESPSQPPEAHNLDSLLDEKFTYLDAHTLPRLLTIFMHPPPSLPSPQTCLIVVDDLSNLLLGAFSRPPKNLKPSAPAAVRERFEKQAASKRFQVIENLAAAMSKMAAIRNIAVVVLTNAITSLKSSNRATLKPALSSQAWESAVYTRIMLYRDFVGEAQLAEAHDAQSLGLRYAEVQRIAKKDFITNPVPFVISSGGLQELDFSETISQAPLFSQFNGVAEAVSGNFDHDLPLLPAELSQPSQLQPPTQPKKRKAFEIADSEEDDEEDAMESDSDEPQLPRMDLVSRGKTDDEMLLETHETALLKRDRYARIRGSEDELPLPSSDVEEDVTGSS</sequence>
<evidence type="ECO:0000256" key="4">
    <source>
        <dbReference type="ARBA" id="ARBA00022840"/>
    </source>
</evidence>
<keyword evidence="6" id="KW-0539">Nucleus</keyword>
<dbReference type="GO" id="GO:0008821">
    <property type="term" value="F:crossover junction DNA endonuclease activity"/>
    <property type="evidence" value="ECO:0007669"/>
    <property type="project" value="TreeGrafter"/>
</dbReference>
<evidence type="ECO:0000256" key="5">
    <source>
        <dbReference type="ARBA" id="ARBA00023204"/>
    </source>
</evidence>
<evidence type="ECO:0000256" key="7">
    <source>
        <dbReference type="SAM" id="MobiDB-lite"/>
    </source>
</evidence>
<dbReference type="GO" id="GO:0000400">
    <property type="term" value="F:four-way junction DNA binding"/>
    <property type="evidence" value="ECO:0007669"/>
    <property type="project" value="TreeGrafter"/>
</dbReference>
<dbReference type="SUPFAM" id="SSF52540">
    <property type="entry name" value="P-loop containing nucleoside triphosphate hydrolases"/>
    <property type="match status" value="1"/>
</dbReference>
<dbReference type="InterPro" id="IPR052093">
    <property type="entry name" value="HR_Repair_Mediator"/>
</dbReference>
<keyword evidence="3" id="KW-0227">DNA damage</keyword>
<keyword evidence="2" id="KW-0547">Nucleotide-binding</keyword>